<gene>
    <name evidence="7" type="ORF">BEN30_10915</name>
</gene>
<dbReference type="Pfam" id="PF13442">
    <property type="entry name" value="Cytochrome_CBB3"/>
    <property type="match status" value="1"/>
</dbReference>
<comment type="caution">
    <text evidence="7">The sequence shown here is derived from an EMBL/GenBank/DDBJ whole genome shotgun (WGS) entry which is preliminary data.</text>
</comment>
<dbReference type="GO" id="GO:0020037">
    <property type="term" value="F:heme binding"/>
    <property type="evidence" value="ECO:0007669"/>
    <property type="project" value="InterPro"/>
</dbReference>
<dbReference type="InterPro" id="IPR009056">
    <property type="entry name" value="Cyt_c-like_dom"/>
</dbReference>
<keyword evidence="8" id="KW-1185">Reference proteome</keyword>
<dbReference type="PROSITE" id="PS51007">
    <property type="entry name" value="CYTC"/>
    <property type="match status" value="3"/>
</dbReference>
<evidence type="ECO:0000313" key="8">
    <source>
        <dbReference type="Proteomes" id="UP000095347"/>
    </source>
</evidence>
<dbReference type="GO" id="GO:0046872">
    <property type="term" value="F:metal ion binding"/>
    <property type="evidence" value="ECO:0007669"/>
    <property type="project" value="UniProtKB-KW"/>
</dbReference>
<evidence type="ECO:0000259" key="6">
    <source>
        <dbReference type="PROSITE" id="PS51007"/>
    </source>
</evidence>
<sequence length="474" mass="51781">MQMAFTKMNISFPLNALGSVVPVVTALAIGLFSSASLNAADTPAPSTPPQETSEAIPQEAQELVASVAAGGRMYDNWIRELARKKPTTLHPLYPADGQYAKTPWQTWRCVTCHGWDYLGDKGAFSTGENYTGIKGVAGMIGSTAAQVSAILTDEKHGYRDFLDDQALEDISNFIVKGLVPMDRVIDRASGRALIEPVTSSAHFSTICVNCHGSDGRLMKTIPPLGDAARMDPWQALHKMLNGHPGDAMPALRAFDVRTTLSTLAFIQGLPPRDPLFSIARGGKLYDDWAAELKTKYPKDPQPAYPKDKKVETGSNTWRCVECHGWDYKGANGIRGIRTMVGAHPSAIIKVLQDETHDLEHKLEYADLYDLANFVSNGQVDMNEYIDARSLEARGVAGNSTQYYLTLCATCHGDQGYAIRTIPPLGRVAIESPWKALHKTLHGHPGENMPAWQASMSPSIIKDILAKLQTLPTHK</sequence>
<keyword evidence="1 4" id="KW-0349">Heme</keyword>
<reference evidence="8" key="1">
    <citation type="submission" date="2016-07" db="EMBL/GenBank/DDBJ databases">
        <authorList>
            <person name="Florea S."/>
            <person name="Webb J.S."/>
            <person name="Jaromczyk J."/>
            <person name="Schardl C.L."/>
        </authorList>
    </citation>
    <scope>NUCLEOTIDE SEQUENCE [LARGE SCALE GENOMIC DNA]</scope>
    <source>
        <strain evidence="8">MV-1</strain>
    </source>
</reference>
<dbReference type="GO" id="GO:0009055">
    <property type="term" value="F:electron transfer activity"/>
    <property type="evidence" value="ECO:0007669"/>
    <property type="project" value="InterPro"/>
</dbReference>
<dbReference type="AlphaFoldDB" id="A0A1E5Q759"/>
<dbReference type="InterPro" id="IPR036909">
    <property type="entry name" value="Cyt_c-like_dom_sf"/>
</dbReference>
<evidence type="ECO:0000256" key="4">
    <source>
        <dbReference type="PROSITE-ProRule" id="PRU00433"/>
    </source>
</evidence>
<evidence type="ECO:0000256" key="1">
    <source>
        <dbReference type="ARBA" id="ARBA00022617"/>
    </source>
</evidence>
<organism evidence="7 8">
    <name type="scientific">Magnetovibrio blakemorei</name>
    <dbReference type="NCBI Taxonomy" id="28181"/>
    <lineage>
        <taxon>Bacteria</taxon>
        <taxon>Pseudomonadati</taxon>
        <taxon>Pseudomonadota</taxon>
        <taxon>Alphaproteobacteria</taxon>
        <taxon>Rhodospirillales</taxon>
        <taxon>Magnetovibrionaceae</taxon>
        <taxon>Magnetovibrio</taxon>
    </lineage>
</organism>
<keyword evidence="5" id="KW-0732">Signal</keyword>
<dbReference type="SUPFAM" id="SSF46626">
    <property type="entry name" value="Cytochrome c"/>
    <property type="match status" value="3"/>
</dbReference>
<dbReference type="SUPFAM" id="SSF48695">
    <property type="entry name" value="Multiheme cytochromes"/>
    <property type="match status" value="1"/>
</dbReference>
<feature type="domain" description="Cytochrome c" evidence="6">
    <location>
        <begin position="65"/>
        <end position="178"/>
    </location>
</feature>
<name>A0A1E5Q759_9PROT</name>
<dbReference type="InterPro" id="IPR050597">
    <property type="entry name" value="Cytochrome_c_Oxidase_Subunit"/>
</dbReference>
<dbReference type="InterPro" id="IPR036280">
    <property type="entry name" value="Multihaem_cyt_sf"/>
</dbReference>
<dbReference type="EMBL" id="MCGG01000027">
    <property type="protein sequence ID" value="OEJ66902.1"/>
    <property type="molecule type" value="Genomic_DNA"/>
</dbReference>
<proteinExistence type="predicted"/>
<feature type="chain" id="PRO_5009184123" description="Cytochrome c domain-containing protein" evidence="5">
    <location>
        <begin position="40"/>
        <end position="474"/>
    </location>
</feature>
<feature type="domain" description="Cytochrome c" evidence="6">
    <location>
        <begin position="394"/>
        <end position="471"/>
    </location>
</feature>
<dbReference type="STRING" id="28181.BEN30_10915"/>
<keyword evidence="3 4" id="KW-0408">Iron</keyword>
<protein>
    <recommendedName>
        <fullName evidence="6">Cytochrome c domain-containing protein</fullName>
    </recommendedName>
</protein>
<dbReference type="PANTHER" id="PTHR33751">
    <property type="entry name" value="CBB3-TYPE CYTOCHROME C OXIDASE SUBUNIT FIXP"/>
    <property type="match status" value="1"/>
</dbReference>
<evidence type="ECO:0000256" key="5">
    <source>
        <dbReference type="SAM" id="SignalP"/>
    </source>
</evidence>
<feature type="domain" description="Cytochrome c" evidence="6">
    <location>
        <begin position="185"/>
        <end position="378"/>
    </location>
</feature>
<keyword evidence="2 4" id="KW-0479">Metal-binding</keyword>
<accession>A0A1E5Q759</accession>
<dbReference type="Proteomes" id="UP000095347">
    <property type="component" value="Unassembled WGS sequence"/>
</dbReference>
<dbReference type="Gene3D" id="1.10.760.10">
    <property type="entry name" value="Cytochrome c-like domain"/>
    <property type="match status" value="2"/>
</dbReference>
<feature type="signal peptide" evidence="5">
    <location>
        <begin position="1"/>
        <end position="39"/>
    </location>
</feature>
<dbReference type="PANTHER" id="PTHR33751:SF1">
    <property type="entry name" value="CBB3-TYPE CYTOCHROME C OXIDASE SUBUNIT FIXP"/>
    <property type="match status" value="1"/>
</dbReference>
<evidence type="ECO:0000313" key="7">
    <source>
        <dbReference type="EMBL" id="OEJ66902.1"/>
    </source>
</evidence>
<evidence type="ECO:0000256" key="3">
    <source>
        <dbReference type="ARBA" id="ARBA00023004"/>
    </source>
</evidence>
<evidence type="ECO:0000256" key="2">
    <source>
        <dbReference type="ARBA" id="ARBA00022723"/>
    </source>
</evidence>